<name>A0A323TDY0_9BACI</name>
<dbReference type="Pfam" id="PF24850">
    <property type="entry name" value="CC_BshC"/>
    <property type="match status" value="1"/>
</dbReference>
<dbReference type="GO" id="GO:0016874">
    <property type="term" value="F:ligase activity"/>
    <property type="evidence" value="ECO:0007669"/>
    <property type="project" value="UniProtKB-UniRule"/>
</dbReference>
<comment type="similarity">
    <text evidence="2">Belongs to the BshC family.</text>
</comment>
<dbReference type="InterPro" id="IPR055399">
    <property type="entry name" value="CC_BshC"/>
</dbReference>
<reference evidence="5 6" key="1">
    <citation type="submission" date="2017-10" db="EMBL/GenBank/DDBJ databases">
        <title>Bacillus sp. nov., a halophilic bacterium isolated from a Keqin Lake.</title>
        <authorList>
            <person name="Wang H."/>
        </authorList>
    </citation>
    <scope>NUCLEOTIDE SEQUENCE [LARGE SCALE GENOMIC DNA]</scope>
    <source>
        <strain evidence="5 6">KQ-12</strain>
    </source>
</reference>
<dbReference type="Pfam" id="PF10079">
    <property type="entry name" value="Rossmann-like_BshC"/>
    <property type="match status" value="1"/>
</dbReference>
<dbReference type="EC" id="6.-.-.-" evidence="2"/>
<feature type="domain" description="Bacillithiol biosynthesis BshC N-terminal Rossmann-like" evidence="3">
    <location>
        <begin position="5"/>
        <end position="378"/>
    </location>
</feature>
<comment type="function">
    <text evidence="2">Involved in bacillithiol (BSH) biosynthesis. May catalyze the last step of the pathway, the addition of cysteine to glucosamine malate (GlcN-Mal) to generate BSH.</text>
</comment>
<dbReference type="OrthoDB" id="9765151at2"/>
<comment type="caution">
    <text evidence="5">The sequence shown here is derived from an EMBL/GenBank/DDBJ whole genome shotgun (WGS) entry which is preliminary data.</text>
</comment>
<evidence type="ECO:0000259" key="3">
    <source>
        <dbReference type="Pfam" id="PF10079"/>
    </source>
</evidence>
<feature type="domain" description="Bacillithiol biosynthesis BshC C-terminal coiled-coil" evidence="4">
    <location>
        <begin position="381"/>
        <end position="530"/>
    </location>
</feature>
<keyword evidence="6" id="KW-1185">Reference proteome</keyword>
<dbReference type="InterPro" id="IPR011199">
    <property type="entry name" value="Bacillithiol_biosynth_BshC"/>
</dbReference>
<evidence type="ECO:0000256" key="2">
    <source>
        <dbReference type="HAMAP-Rule" id="MF_01867"/>
    </source>
</evidence>
<dbReference type="AlphaFoldDB" id="A0A323TDY0"/>
<gene>
    <name evidence="2 5" type="primary">bshC</name>
    <name evidence="5" type="ORF">CR194_08620</name>
</gene>
<evidence type="ECO:0000313" key="6">
    <source>
        <dbReference type="Proteomes" id="UP000248214"/>
    </source>
</evidence>
<organism evidence="5 6">
    <name type="scientific">Salipaludibacillus keqinensis</name>
    <dbReference type="NCBI Taxonomy" id="2045207"/>
    <lineage>
        <taxon>Bacteria</taxon>
        <taxon>Bacillati</taxon>
        <taxon>Bacillota</taxon>
        <taxon>Bacilli</taxon>
        <taxon>Bacillales</taxon>
        <taxon>Bacillaceae</taxon>
    </lineage>
</organism>
<dbReference type="RefSeq" id="WP_110609279.1">
    <property type="nucleotide sequence ID" value="NZ_PDOD01000002.1"/>
</dbReference>
<dbReference type="InterPro" id="IPR055398">
    <property type="entry name" value="Rossmann-like_BshC"/>
</dbReference>
<dbReference type="HAMAP" id="MF_01867">
    <property type="entry name" value="BshC"/>
    <property type="match status" value="1"/>
</dbReference>
<dbReference type="EMBL" id="PDOD01000002">
    <property type="protein sequence ID" value="PYZ93249.1"/>
    <property type="molecule type" value="Genomic_DNA"/>
</dbReference>
<proteinExistence type="inferred from homology"/>
<accession>A0A323TDY0</accession>
<sequence>MQLNVQFPYENDSFIHKYIHHDPSVLSFYDYDLTDKDSASRYKELMSKTFEREKVIEALHAFNKKFHPSERAYQQIERLKDPKSVTVVGGQQAGMLTGPLYTVHKIISILLEAKNLESQLQVPVIPIFWIAGEDHDIDEVNHTYFYDGDHSKKIRISERNDVKTSASERYINTSEAKKALKEAFQFLYETGFTKKLYDDLIDDINDEITYTEWCAKILHRLFKETDLVLMDAHDPNIRSIETPYFTDMVEKNGSFTSAFLSQAAQFKENGLGEPISIEESNAHLFFHEGDQRFLLERTKTGYQEKQGQRAWTEKELVEEVRQGRLQLSNNVVTRPVMQDLLLPVHTFIAGPGELKYWGVLKEVFHCFDRCMPIVRPRLHLTFITRKSEKSLVKYDLDLKSITVNGVESVKQSLIEADKTVDEHKVLTEAEKELKDWLNKVTSELTPLGKGMTPLNEQFKAKVDGELKTFEKNVHDYLMRKNETHLRRLDQIEIEISPHGNWQERYLNIYPFLNLYGEDLAQKSFESILESSLDQVAGSHVYIYL</sequence>
<dbReference type="PIRSF" id="PIRSF012535">
    <property type="entry name" value="UCP012535"/>
    <property type="match status" value="1"/>
</dbReference>
<dbReference type="NCBIfam" id="TIGR03998">
    <property type="entry name" value="thiol_BshC"/>
    <property type="match status" value="1"/>
</dbReference>
<protein>
    <recommendedName>
        <fullName evidence="2">Putative cysteine ligase BshC</fullName>
        <ecNumber evidence="2">6.-.-.-</ecNumber>
    </recommendedName>
</protein>
<keyword evidence="1 2" id="KW-0436">Ligase</keyword>
<evidence type="ECO:0000259" key="4">
    <source>
        <dbReference type="Pfam" id="PF24850"/>
    </source>
</evidence>
<dbReference type="Proteomes" id="UP000248214">
    <property type="component" value="Unassembled WGS sequence"/>
</dbReference>
<evidence type="ECO:0000313" key="5">
    <source>
        <dbReference type="EMBL" id="PYZ93249.1"/>
    </source>
</evidence>
<evidence type="ECO:0000256" key="1">
    <source>
        <dbReference type="ARBA" id="ARBA00022598"/>
    </source>
</evidence>